<organism evidence="5 6">
    <name type="scientific">Sinocyclocheilus grahami</name>
    <name type="common">Dianchi golden-line fish</name>
    <name type="synonym">Barbus grahami</name>
    <dbReference type="NCBI Taxonomy" id="75366"/>
    <lineage>
        <taxon>Eukaryota</taxon>
        <taxon>Metazoa</taxon>
        <taxon>Chordata</taxon>
        <taxon>Craniata</taxon>
        <taxon>Vertebrata</taxon>
        <taxon>Euteleostomi</taxon>
        <taxon>Actinopterygii</taxon>
        <taxon>Neopterygii</taxon>
        <taxon>Teleostei</taxon>
        <taxon>Ostariophysi</taxon>
        <taxon>Cypriniformes</taxon>
        <taxon>Cyprinidae</taxon>
        <taxon>Cyprininae</taxon>
        <taxon>Sinocyclocheilus</taxon>
    </lineage>
</organism>
<dbReference type="Pfam" id="PF01759">
    <property type="entry name" value="NTR"/>
    <property type="match status" value="1"/>
</dbReference>
<evidence type="ECO:0000313" key="5">
    <source>
        <dbReference type="Ensembl" id="ENSSGRP00000037298.1"/>
    </source>
</evidence>
<sequence>NQCVFLAEAIMMSRHDLVNKYVFSSAYRVKLISVSQSHYDQYEMGIVQVIKEGTSTRNEKRMFLSHASCRTGLGLRVGQDYLIIGPITDVWHAGSTYVYTLGKDTWVEHWPSESECGAGSTLKVKCGELKSFAQALTKSGCQT</sequence>
<dbReference type="InParanoid" id="A0A672MF95"/>
<dbReference type="InterPro" id="IPR008993">
    <property type="entry name" value="TIMP-like_OB-fold"/>
</dbReference>
<dbReference type="SUPFAM" id="SSF50242">
    <property type="entry name" value="TIMP-like"/>
    <property type="match status" value="1"/>
</dbReference>
<dbReference type="InterPro" id="IPR001134">
    <property type="entry name" value="Netrin_domain"/>
</dbReference>
<dbReference type="Gene3D" id="2.40.50.120">
    <property type="match status" value="1"/>
</dbReference>
<evidence type="ECO:0000256" key="1">
    <source>
        <dbReference type="ARBA" id="ARBA00004613"/>
    </source>
</evidence>
<keyword evidence="6" id="KW-1185">Reference proteome</keyword>
<evidence type="ECO:0000256" key="2">
    <source>
        <dbReference type="ARBA" id="ARBA00022525"/>
    </source>
</evidence>
<evidence type="ECO:0000313" key="6">
    <source>
        <dbReference type="Proteomes" id="UP000472262"/>
    </source>
</evidence>
<dbReference type="SMART" id="SM00643">
    <property type="entry name" value="C345C"/>
    <property type="match status" value="1"/>
</dbReference>
<evidence type="ECO:0000259" key="4">
    <source>
        <dbReference type="PROSITE" id="PS50189"/>
    </source>
</evidence>
<name>A0A672MF95_SINGR</name>
<dbReference type="GO" id="GO:0005576">
    <property type="term" value="C:extracellular region"/>
    <property type="evidence" value="ECO:0007669"/>
    <property type="project" value="UniProtKB-SubCell"/>
</dbReference>
<protein>
    <recommendedName>
        <fullName evidence="4">NTR domain-containing protein</fullName>
    </recommendedName>
</protein>
<dbReference type="PROSITE" id="PS50189">
    <property type="entry name" value="NTR"/>
    <property type="match status" value="1"/>
</dbReference>
<keyword evidence="3" id="KW-1015">Disulfide bond</keyword>
<dbReference type="AlphaFoldDB" id="A0A672MF95"/>
<reference evidence="5" key="1">
    <citation type="submission" date="2025-08" db="UniProtKB">
        <authorList>
            <consortium name="Ensembl"/>
        </authorList>
    </citation>
    <scope>IDENTIFICATION</scope>
</reference>
<dbReference type="Ensembl" id="ENSSGRT00000040005.1">
    <property type="protein sequence ID" value="ENSSGRP00000037298.1"/>
    <property type="gene ID" value="ENSSGRG00000020557.1"/>
</dbReference>
<keyword evidence="2" id="KW-0964">Secreted</keyword>
<reference evidence="5" key="2">
    <citation type="submission" date="2025-09" db="UniProtKB">
        <authorList>
            <consortium name="Ensembl"/>
        </authorList>
    </citation>
    <scope>IDENTIFICATION</scope>
</reference>
<dbReference type="InterPro" id="IPR018933">
    <property type="entry name" value="Netrin_module_non-TIMP"/>
</dbReference>
<dbReference type="Proteomes" id="UP000472262">
    <property type="component" value="Unassembled WGS sequence"/>
</dbReference>
<proteinExistence type="predicted"/>
<feature type="domain" description="NTR" evidence="4">
    <location>
        <begin position="3"/>
        <end position="141"/>
    </location>
</feature>
<accession>A0A672MF95</accession>
<comment type="subcellular location">
    <subcellularLocation>
        <location evidence="1">Secreted</location>
    </subcellularLocation>
</comment>
<evidence type="ECO:0000256" key="3">
    <source>
        <dbReference type="ARBA" id="ARBA00023157"/>
    </source>
</evidence>
<dbReference type="OMA" id="WHAGSTY"/>